<name>A0A9P0PV20_ACAOB</name>
<gene>
    <name evidence="1" type="ORF">ACAOBT_LOCUS22342</name>
</gene>
<organism evidence="1 2">
    <name type="scientific">Acanthoscelides obtectus</name>
    <name type="common">Bean weevil</name>
    <name type="synonym">Bruchus obtectus</name>
    <dbReference type="NCBI Taxonomy" id="200917"/>
    <lineage>
        <taxon>Eukaryota</taxon>
        <taxon>Metazoa</taxon>
        <taxon>Ecdysozoa</taxon>
        <taxon>Arthropoda</taxon>
        <taxon>Hexapoda</taxon>
        <taxon>Insecta</taxon>
        <taxon>Pterygota</taxon>
        <taxon>Neoptera</taxon>
        <taxon>Endopterygota</taxon>
        <taxon>Coleoptera</taxon>
        <taxon>Polyphaga</taxon>
        <taxon>Cucujiformia</taxon>
        <taxon>Chrysomeloidea</taxon>
        <taxon>Chrysomelidae</taxon>
        <taxon>Bruchinae</taxon>
        <taxon>Bruchini</taxon>
        <taxon>Acanthoscelides</taxon>
    </lineage>
</organism>
<protein>
    <submittedName>
        <fullName evidence="1">Uncharacterized protein</fullName>
    </submittedName>
</protein>
<evidence type="ECO:0000313" key="1">
    <source>
        <dbReference type="EMBL" id="CAH1995008.1"/>
    </source>
</evidence>
<dbReference type="Proteomes" id="UP001152888">
    <property type="component" value="Unassembled WGS sequence"/>
</dbReference>
<reference evidence="1" key="1">
    <citation type="submission" date="2022-03" db="EMBL/GenBank/DDBJ databases">
        <authorList>
            <person name="Sayadi A."/>
        </authorList>
    </citation>
    <scope>NUCLEOTIDE SEQUENCE</scope>
</reference>
<dbReference type="EMBL" id="CAKOFQ010007212">
    <property type="protein sequence ID" value="CAH1995008.1"/>
    <property type="molecule type" value="Genomic_DNA"/>
</dbReference>
<dbReference type="AlphaFoldDB" id="A0A9P0PV20"/>
<accession>A0A9P0PV20</accession>
<proteinExistence type="predicted"/>
<dbReference type="OrthoDB" id="10223083at2759"/>
<sequence length="122" mass="14209">MTGFVGTTGRMPFSDFLAYFSAVNLTDLVHLREKIKKHENSKTHLHNWMELALLGTVNIRAQLYSAYWRNTQQHNDTVTKTGTRDRVELGRRTSLRMAALESWRNKVAVRRMCLRLVLCKKT</sequence>
<keyword evidence="2" id="KW-1185">Reference proteome</keyword>
<evidence type="ECO:0000313" key="2">
    <source>
        <dbReference type="Proteomes" id="UP001152888"/>
    </source>
</evidence>
<comment type="caution">
    <text evidence="1">The sequence shown here is derived from an EMBL/GenBank/DDBJ whole genome shotgun (WGS) entry which is preliminary data.</text>
</comment>